<dbReference type="OrthoDB" id="6510177at2759"/>
<dbReference type="AlphaFoldDB" id="A0A3P7J276"/>
<sequence length="110" mass="12431">TKLCQFLRNENDITGYTPYGARARDELDVAGEFFSRGGSGIAMFLLILPKDGGNALRPMILDEALTVEDKMSTNFTMFNPTTNQSETYRDFCFSFCQINQPFVQFAVSLY</sequence>
<reference evidence="1 2" key="1">
    <citation type="submission" date="2018-11" db="EMBL/GenBank/DDBJ databases">
        <authorList>
            <consortium name="Pathogen Informatics"/>
        </authorList>
    </citation>
    <scope>NUCLEOTIDE SEQUENCE [LARGE SCALE GENOMIC DNA]</scope>
</reference>
<dbReference type="Proteomes" id="UP000270094">
    <property type="component" value="Unassembled WGS sequence"/>
</dbReference>
<organism evidence="1 2">
    <name type="scientific">Strongylus vulgaris</name>
    <name type="common">Blood worm</name>
    <dbReference type="NCBI Taxonomy" id="40348"/>
    <lineage>
        <taxon>Eukaryota</taxon>
        <taxon>Metazoa</taxon>
        <taxon>Ecdysozoa</taxon>
        <taxon>Nematoda</taxon>
        <taxon>Chromadorea</taxon>
        <taxon>Rhabditida</taxon>
        <taxon>Rhabditina</taxon>
        <taxon>Rhabditomorpha</taxon>
        <taxon>Strongyloidea</taxon>
        <taxon>Strongylidae</taxon>
        <taxon>Strongylus</taxon>
    </lineage>
</organism>
<protein>
    <submittedName>
        <fullName evidence="1">Uncharacterized protein</fullName>
    </submittedName>
</protein>
<feature type="non-terminal residue" evidence="1">
    <location>
        <position position="1"/>
    </location>
</feature>
<evidence type="ECO:0000313" key="1">
    <source>
        <dbReference type="EMBL" id="VDM72034.1"/>
    </source>
</evidence>
<evidence type="ECO:0000313" key="2">
    <source>
        <dbReference type="Proteomes" id="UP000270094"/>
    </source>
</evidence>
<dbReference type="EMBL" id="UYYB01023350">
    <property type="protein sequence ID" value="VDM72034.1"/>
    <property type="molecule type" value="Genomic_DNA"/>
</dbReference>
<keyword evidence="2" id="KW-1185">Reference proteome</keyword>
<name>A0A3P7J276_STRVU</name>
<gene>
    <name evidence="1" type="ORF">SVUK_LOCUS7032</name>
</gene>
<accession>A0A3P7J276</accession>
<proteinExistence type="predicted"/>